<dbReference type="InterPro" id="IPR050250">
    <property type="entry name" value="Macrolide_Exporter_MacB"/>
</dbReference>
<evidence type="ECO:0000259" key="8">
    <source>
        <dbReference type="Pfam" id="PF02687"/>
    </source>
</evidence>
<comment type="subcellular location">
    <subcellularLocation>
        <location evidence="1">Cell membrane</location>
        <topology evidence="1">Multi-pass membrane protein</topology>
    </subcellularLocation>
</comment>
<evidence type="ECO:0000256" key="2">
    <source>
        <dbReference type="ARBA" id="ARBA00022475"/>
    </source>
</evidence>
<evidence type="ECO:0000313" key="10">
    <source>
        <dbReference type="EMBL" id="MBC5769051.1"/>
    </source>
</evidence>
<feature type="transmembrane region" description="Helical" evidence="7">
    <location>
        <begin position="292"/>
        <end position="317"/>
    </location>
</feature>
<dbReference type="AlphaFoldDB" id="A0A923MFC0"/>
<reference evidence="10" key="1">
    <citation type="submission" date="2020-08" db="EMBL/GenBank/DDBJ databases">
        <title>Genome public.</title>
        <authorList>
            <person name="Liu C."/>
            <person name="Sun Q."/>
        </authorList>
    </citation>
    <scope>NUCLEOTIDE SEQUENCE</scope>
    <source>
        <strain evidence="10">BX15</strain>
    </source>
</reference>
<dbReference type="Proteomes" id="UP000620327">
    <property type="component" value="Unassembled WGS sequence"/>
</dbReference>
<dbReference type="InterPro" id="IPR025857">
    <property type="entry name" value="MacB_PCD"/>
</dbReference>
<accession>A0A923MFC0</accession>
<feature type="transmembrane region" description="Helical" evidence="7">
    <location>
        <begin position="21"/>
        <end position="42"/>
    </location>
</feature>
<dbReference type="PANTHER" id="PTHR30572">
    <property type="entry name" value="MEMBRANE COMPONENT OF TRANSPORTER-RELATED"/>
    <property type="match status" value="1"/>
</dbReference>
<evidence type="ECO:0000256" key="5">
    <source>
        <dbReference type="ARBA" id="ARBA00023136"/>
    </source>
</evidence>
<comment type="caution">
    <text evidence="10">The sequence shown here is derived from an EMBL/GenBank/DDBJ whole genome shotgun (WGS) entry which is preliminary data.</text>
</comment>
<keyword evidence="5 7" id="KW-0472">Membrane</keyword>
<evidence type="ECO:0000256" key="1">
    <source>
        <dbReference type="ARBA" id="ARBA00004651"/>
    </source>
</evidence>
<evidence type="ECO:0000313" key="11">
    <source>
        <dbReference type="Proteomes" id="UP000620327"/>
    </source>
</evidence>
<evidence type="ECO:0000259" key="9">
    <source>
        <dbReference type="Pfam" id="PF12704"/>
    </source>
</evidence>
<dbReference type="PANTHER" id="PTHR30572:SF4">
    <property type="entry name" value="ABC TRANSPORTER PERMEASE YTRF"/>
    <property type="match status" value="1"/>
</dbReference>
<feature type="transmembrane region" description="Helical" evidence="7">
    <location>
        <begin position="337"/>
        <end position="359"/>
    </location>
</feature>
<dbReference type="GO" id="GO:0022857">
    <property type="term" value="F:transmembrane transporter activity"/>
    <property type="evidence" value="ECO:0007669"/>
    <property type="project" value="TreeGrafter"/>
</dbReference>
<evidence type="ECO:0000256" key="4">
    <source>
        <dbReference type="ARBA" id="ARBA00022989"/>
    </source>
</evidence>
<name>A0A923MFC0_9FIRM</name>
<keyword evidence="2" id="KW-1003">Cell membrane</keyword>
<evidence type="ECO:0000256" key="7">
    <source>
        <dbReference type="SAM" id="Phobius"/>
    </source>
</evidence>
<keyword evidence="11" id="KW-1185">Reference proteome</keyword>
<dbReference type="Pfam" id="PF02687">
    <property type="entry name" value="FtsX"/>
    <property type="match status" value="1"/>
</dbReference>
<feature type="domain" description="MacB-like periplasmic core" evidence="9">
    <location>
        <begin position="21"/>
        <end position="256"/>
    </location>
</feature>
<gene>
    <name evidence="10" type="ORF">H8Z83_01630</name>
</gene>
<dbReference type="InterPro" id="IPR003838">
    <property type="entry name" value="ABC3_permease_C"/>
</dbReference>
<organism evidence="10 11">
    <name type="scientific">Dysosmobacter segnis</name>
    <dbReference type="NCBI Taxonomy" id="2763042"/>
    <lineage>
        <taxon>Bacteria</taxon>
        <taxon>Bacillati</taxon>
        <taxon>Bacillota</taxon>
        <taxon>Clostridia</taxon>
        <taxon>Eubacteriales</taxon>
        <taxon>Oscillospiraceae</taxon>
        <taxon>Dysosmobacter</taxon>
    </lineage>
</organism>
<proteinExistence type="inferred from homology"/>
<dbReference type="Pfam" id="PF12704">
    <property type="entry name" value="MacB_PCD"/>
    <property type="match status" value="1"/>
</dbReference>
<keyword evidence="4 7" id="KW-1133">Transmembrane helix</keyword>
<dbReference type="GO" id="GO:0005886">
    <property type="term" value="C:plasma membrane"/>
    <property type="evidence" value="ECO:0007669"/>
    <property type="project" value="UniProtKB-SubCell"/>
</dbReference>
<evidence type="ECO:0000256" key="6">
    <source>
        <dbReference type="ARBA" id="ARBA00038076"/>
    </source>
</evidence>
<dbReference type="EMBL" id="JACOQI010000001">
    <property type="protein sequence ID" value="MBC5769051.1"/>
    <property type="molecule type" value="Genomic_DNA"/>
</dbReference>
<sequence>MNIGQAFKMAWRSICGKKGRSALTILSIFIGIAAVMTIVSTMEGMKAKTMEQFAAMGANRIEVSVYAYMYDEGGNPISKDYFAGLYRFCSGLKESIIGITPKGSSNATVVYGTKNSSTMEWKYDQQYNVVSGPPQIYYGSDQYSACNNLAIAKGRDLAWLDCEKYNQICVLGAQAARVFFGSANPVGQIMKVNGNNFEVVGVYGARVEPDTPSAYQTDNFMILPYTATRLLGDTAPTEFLVKAKDDASMKTAITEIGGYLSGVVDQSMGGYQVQKEGYWQDYQNQQLTMISLVLGGIAAISLLVGGIGIMNIMLVTVTERTREIGIRRSLGAQRSSIVAQFLIESGMLCGMGGIVGIIFGTIGSLALGKILFQMTIFPATWVTLAAFGLSVALGVLFGSYPAAKASKLQPVEALRAD</sequence>
<evidence type="ECO:0000256" key="3">
    <source>
        <dbReference type="ARBA" id="ARBA00022692"/>
    </source>
</evidence>
<feature type="domain" description="ABC3 transporter permease C-terminal" evidence="8">
    <location>
        <begin position="297"/>
        <end position="410"/>
    </location>
</feature>
<comment type="similarity">
    <text evidence="6">Belongs to the ABC-4 integral membrane protein family.</text>
</comment>
<protein>
    <submittedName>
        <fullName evidence="10">ABC transporter permease</fullName>
    </submittedName>
</protein>
<feature type="transmembrane region" description="Helical" evidence="7">
    <location>
        <begin position="379"/>
        <end position="400"/>
    </location>
</feature>
<keyword evidence="3 7" id="KW-0812">Transmembrane</keyword>